<feature type="signal peptide" evidence="2">
    <location>
        <begin position="1"/>
        <end position="20"/>
    </location>
</feature>
<dbReference type="GO" id="GO:0042834">
    <property type="term" value="F:peptidoglycan binding"/>
    <property type="evidence" value="ECO:0007669"/>
    <property type="project" value="InterPro"/>
</dbReference>
<dbReference type="STRING" id="1443111.Z949_2836"/>
<feature type="domain" description="SPOR" evidence="3">
    <location>
        <begin position="383"/>
        <end position="459"/>
    </location>
</feature>
<evidence type="ECO:0000259" key="3">
    <source>
        <dbReference type="PROSITE" id="PS51724"/>
    </source>
</evidence>
<dbReference type="InterPro" id="IPR007730">
    <property type="entry name" value="SPOR-like_dom"/>
</dbReference>
<name>A0A420DQ37_9RHOB</name>
<dbReference type="OrthoDB" id="7843142at2"/>
<feature type="chain" id="PRO_5019397155" evidence="2">
    <location>
        <begin position="21"/>
        <end position="459"/>
    </location>
</feature>
<evidence type="ECO:0000256" key="1">
    <source>
        <dbReference type="SAM" id="MobiDB-lite"/>
    </source>
</evidence>
<dbReference type="Pfam" id="PF05036">
    <property type="entry name" value="SPOR"/>
    <property type="match status" value="1"/>
</dbReference>
<sequence>MKLTRLVVIAIISGTLGAAAASAQSRVDNQPAEFPPASFLGKQYVDSKGCVFIRAGIDGLVSWVPRISRSRQSICGFKPTFAGQVTQAPAAPVQTAEVVQITNPPAASAVRAPAPQPRPAPVVQARPKAQPAPKVVRQVARAPAPIVEKVVQPAPVMVPAPQVAQVQQGASACPGASAISGQYLRSGRYAVRCGPQTASIIGSRIPHTPAPRSAVVASVSKSAASQPVTVGPNTRIVPRHVAVNRVNTTNVTVPHGYKRVWEDGRLNPKRAEQSLAGHYAMNLVWTSSVPRRLINQADGRDVTASVPLVYPYTDYAAQQREFGEVTIVKRNGRTLKRLVRNVRGVVQPEPAQARVATVQRQPVYSSRSAPQTVAPKANAQPKAQVAGRGFVQVGAFTDPAAAQQMARKVQQMGMPVRIGRYTRDGLTTRLVIAGPFGGQGDVSRAVSRLRGAGYSAFAR</sequence>
<keyword evidence="5" id="KW-1185">Reference proteome</keyword>
<dbReference type="InterPro" id="IPR036680">
    <property type="entry name" value="SPOR-like_sf"/>
</dbReference>
<evidence type="ECO:0000313" key="4">
    <source>
        <dbReference type="EMBL" id="RKE96290.1"/>
    </source>
</evidence>
<feature type="region of interest" description="Disordered" evidence="1">
    <location>
        <begin position="107"/>
        <end position="129"/>
    </location>
</feature>
<dbReference type="Proteomes" id="UP000284407">
    <property type="component" value="Unassembled WGS sequence"/>
</dbReference>
<dbReference type="Gene3D" id="3.30.70.1070">
    <property type="entry name" value="Sporulation related repeat"/>
    <property type="match status" value="1"/>
</dbReference>
<keyword evidence="2" id="KW-0732">Signal</keyword>
<proteinExistence type="predicted"/>
<protein>
    <submittedName>
        <fullName evidence="4">Sporulation related protein</fullName>
    </submittedName>
</protein>
<gene>
    <name evidence="4" type="ORF">C8N30_0847</name>
</gene>
<dbReference type="SUPFAM" id="SSF110997">
    <property type="entry name" value="Sporulation related repeat"/>
    <property type="match status" value="1"/>
</dbReference>
<dbReference type="PROSITE" id="PS51724">
    <property type="entry name" value="SPOR"/>
    <property type="match status" value="1"/>
</dbReference>
<evidence type="ECO:0000256" key="2">
    <source>
        <dbReference type="SAM" id="SignalP"/>
    </source>
</evidence>
<evidence type="ECO:0000313" key="5">
    <source>
        <dbReference type="Proteomes" id="UP000284407"/>
    </source>
</evidence>
<dbReference type="AlphaFoldDB" id="A0A420DQ37"/>
<comment type="caution">
    <text evidence="4">The sequence shown here is derived from an EMBL/GenBank/DDBJ whole genome shotgun (WGS) entry which is preliminary data.</text>
</comment>
<organism evidence="4 5">
    <name type="scientific">Sulfitobacter guttiformis</name>
    <dbReference type="NCBI Taxonomy" id="74349"/>
    <lineage>
        <taxon>Bacteria</taxon>
        <taxon>Pseudomonadati</taxon>
        <taxon>Pseudomonadota</taxon>
        <taxon>Alphaproteobacteria</taxon>
        <taxon>Rhodobacterales</taxon>
        <taxon>Roseobacteraceae</taxon>
        <taxon>Sulfitobacter</taxon>
    </lineage>
</organism>
<accession>A0A420DQ37</accession>
<reference evidence="4 5" key="1">
    <citation type="submission" date="2018-09" db="EMBL/GenBank/DDBJ databases">
        <title>Genomic Encyclopedia of Archaeal and Bacterial Type Strains, Phase II (KMG-II): from individual species to whole genera.</title>
        <authorList>
            <person name="Goeker M."/>
        </authorList>
    </citation>
    <scope>NUCLEOTIDE SEQUENCE [LARGE SCALE GENOMIC DNA]</scope>
    <source>
        <strain evidence="4 5">DSM 11458</strain>
    </source>
</reference>
<dbReference type="EMBL" id="RAQK01000001">
    <property type="protein sequence ID" value="RKE96290.1"/>
    <property type="molecule type" value="Genomic_DNA"/>
</dbReference>
<dbReference type="RefSeq" id="WP_025063237.1">
    <property type="nucleotide sequence ID" value="NZ_RAQK01000001.1"/>
</dbReference>